<dbReference type="RefSeq" id="WP_117313338.1">
    <property type="nucleotide sequence ID" value="NZ_JBHRUJ010000004.1"/>
</dbReference>
<protein>
    <submittedName>
        <fullName evidence="1">Uncharacterized protein</fullName>
    </submittedName>
</protein>
<evidence type="ECO:0000313" key="2">
    <source>
        <dbReference type="Proteomes" id="UP001595625"/>
    </source>
</evidence>
<evidence type="ECO:0000313" key="1">
    <source>
        <dbReference type="EMBL" id="MFC3210012.1"/>
    </source>
</evidence>
<organism evidence="1 2">
    <name type="scientific">Planomicrobium okeanokoites</name>
    <name type="common">Planococcus okeanokoites</name>
    <name type="synonym">Flavobacterium okeanokoites</name>
    <dbReference type="NCBI Taxonomy" id="244"/>
    <lineage>
        <taxon>Bacteria</taxon>
        <taxon>Bacillati</taxon>
        <taxon>Bacillota</taxon>
        <taxon>Bacilli</taxon>
        <taxon>Bacillales</taxon>
        <taxon>Caryophanaceae</taxon>
        <taxon>Planomicrobium</taxon>
    </lineage>
</organism>
<name>A0ABV7KKQ7_PLAOK</name>
<dbReference type="Proteomes" id="UP001595625">
    <property type="component" value="Unassembled WGS sequence"/>
</dbReference>
<accession>A0ABV7KKQ7</accession>
<keyword evidence="2" id="KW-1185">Reference proteome</keyword>
<sequence>MELPYGISGFYNSDEPKPPEVDVSEYKKLCDDFAEKLNGQVLEFTDTLYPANFHKAFFELPGTNICLVMNKHYPVLAFAKTVEALKIEFINFSEGAQAIPEDYTVLTADILEAAVPENLNELPGEELNNGDKEQIKYWKPETIGQIIFNFWD</sequence>
<dbReference type="EMBL" id="JBHRUJ010000004">
    <property type="protein sequence ID" value="MFC3210012.1"/>
    <property type="molecule type" value="Genomic_DNA"/>
</dbReference>
<gene>
    <name evidence="1" type="ORF">ACFOEJ_02865</name>
</gene>
<reference evidence="2" key="1">
    <citation type="journal article" date="2019" name="Int. J. Syst. Evol. Microbiol.">
        <title>The Global Catalogue of Microorganisms (GCM) 10K type strain sequencing project: providing services to taxonomists for standard genome sequencing and annotation.</title>
        <authorList>
            <consortium name="The Broad Institute Genomics Platform"/>
            <consortium name="The Broad Institute Genome Sequencing Center for Infectious Disease"/>
            <person name="Wu L."/>
            <person name="Ma J."/>
        </authorList>
    </citation>
    <scope>NUCLEOTIDE SEQUENCE [LARGE SCALE GENOMIC DNA]</scope>
    <source>
        <strain evidence="2">CCM 320</strain>
    </source>
</reference>
<proteinExistence type="predicted"/>
<comment type="caution">
    <text evidence="1">The sequence shown here is derived from an EMBL/GenBank/DDBJ whole genome shotgun (WGS) entry which is preliminary data.</text>
</comment>